<dbReference type="OrthoDB" id="7843671at2"/>
<protein>
    <submittedName>
        <fullName evidence="1">Permuted papain-like amidase YaeF/Yiix C92 family enzyme</fullName>
    </submittedName>
</protein>
<proteinExistence type="predicted"/>
<dbReference type="RefSeq" id="WP_141920749.1">
    <property type="nucleotide sequence ID" value="NZ_VFOF01000007.1"/>
</dbReference>
<dbReference type="Proteomes" id="UP000316887">
    <property type="component" value="Unassembled WGS sequence"/>
</dbReference>
<organism evidence="1 2">
    <name type="scientific">Zymomonas mobilis</name>
    <dbReference type="NCBI Taxonomy" id="542"/>
    <lineage>
        <taxon>Bacteria</taxon>
        <taxon>Pseudomonadati</taxon>
        <taxon>Pseudomonadota</taxon>
        <taxon>Alphaproteobacteria</taxon>
        <taxon>Sphingomonadales</taxon>
        <taxon>Zymomonadaceae</taxon>
        <taxon>Zymomonas</taxon>
    </lineage>
</organism>
<reference evidence="1 2" key="1">
    <citation type="submission" date="2019-06" db="EMBL/GenBank/DDBJ databases">
        <title>Genome sequencing of Zymomonas mobilis strains for genetic engineering and biofuel applications.</title>
        <authorList>
            <person name="Teravest M."/>
        </authorList>
    </citation>
    <scope>NUCLEOTIDE SEQUENCE [LARGE SCALE GENOMIC DNA]</scope>
    <source>
        <strain evidence="1 2">AN0101</strain>
    </source>
</reference>
<dbReference type="InterPro" id="IPR024453">
    <property type="entry name" value="Peptidase_C92"/>
</dbReference>
<dbReference type="AlphaFoldDB" id="A0A542VUD1"/>
<dbReference type="Gene3D" id="3.90.1720.10">
    <property type="entry name" value="endopeptidase domain like (from Nostoc punctiforme)"/>
    <property type="match status" value="1"/>
</dbReference>
<name>A0A542VUD1_ZYMMB</name>
<accession>A0A542VUD1</accession>
<dbReference type="Pfam" id="PF05708">
    <property type="entry name" value="Peptidase_C92"/>
    <property type="match status" value="1"/>
</dbReference>
<sequence length="331" mass="38623">MTKKILDASRMRRGDIILTSSNNKISKAIRVMTSSEVSHAALWIDNGFIIDAVKEGVFSSNPERLAFDLSDCVYVLRLKESLSDERLDKIIRYAQDQIGSRYSIKEAILTKLTKPPATRKQFCSRLVAQAYSQAGVFVSREPDYCKPSDILESQLFSYVENPTKEISEEFLTSYNEALPAIKNNMDYSTQQVLKKVREIDNSIETLNDVNLFLLNNRNRDEEIYSIYIKSKYCEVYKIELGRHPWRYIPGQIDTVANSNKEEIIDYYKKTCGPESDILKRYTKKLRFYEKIHETTKLKTFLLLKQLYKTLVDNERIRLKIARDWAKRNCIE</sequence>
<dbReference type="InterPro" id="IPR038765">
    <property type="entry name" value="Papain-like_cys_pep_sf"/>
</dbReference>
<evidence type="ECO:0000313" key="1">
    <source>
        <dbReference type="EMBL" id="TQL14932.1"/>
    </source>
</evidence>
<comment type="caution">
    <text evidence="1">The sequence shown here is derived from an EMBL/GenBank/DDBJ whole genome shotgun (WGS) entry which is preliminary data.</text>
</comment>
<dbReference type="EMBL" id="VFOF01000007">
    <property type="protein sequence ID" value="TQL14932.1"/>
    <property type="molecule type" value="Genomic_DNA"/>
</dbReference>
<evidence type="ECO:0000313" key="2">
    <source>
        <dbReference type="Proteomes" id="UP000316887"/>
    </source>
</evidence>
<gene>
    <name evidence="1" type="ORF">FBY58_1863</name>
</gene>
<dbReference type="SUPFAM" id="SSF54001">
    <property type="entry name" value="Cysteine proteinases"/>
    <property type="match status" value="1"/>
</dbReference>